<dbReference type="RefSeq" id="XP_011073687.1">
    <property type="nucleotide sequence ID" value="XM_011075385.2"/>
</dbReference>
<dbReference type="Pfam" id="PF11331">
    <property type="entry name" value="Zn_ribbon_12"/>
    <property type="match status" value="1"/>
</dbReference>
<feature type="compositionally biased region" description="Basic and acidic residues" evidence="1">
    <location>
        <begin position="697"/>
        <end position="713"/>
    </location>
</feature>
<feature type="region of interest" description="Disordered" evidence="1">
    <location>
        <begin position="608"/>
        <end position="649"/>
    </location>
</feature>
<dbReference type="InterPro" id="IPR021480">
    <property type="entry name" value="Zinc_ribbon_12"/>
</dbReference>
<dbReference type="PANTHER" id="PTHR31105">
    <property type="entry name" value="EXTRA-LARGE G-PROTEIN-LIKE"/>
    <property type="match status" value="1"/>
</dbReference>
<feature type="compositionally biased region" description="Basic and acidic residues" evidence="1">
    <location>
        <begin position="275"/>
        <end position="288"/>
    </location>
</feature>
<feature type="domain" description="Enhanced disease resistance 4-like N-terminal" evidence="3">
    <location>
        <begin position="6"/>
        <end position="39"/>
    </location>
</feature>
<evidence type="ECO:0000259" key="3">
    <source>
        <dbReference type="Pfam" id="PF22910"/>
    </source>
</evidence>
<dbReference type="PANTHER" id="PTHR31105:SF42">
    <property type="entry name" value="OS02G0258300 PROTEIN"/>
    <property type="match status" value="1"/>
</dbReference>
<organism evidence="4 5">
    <name type="scientific">Sesamum indicum</name>
    <name type="common">Oriental sesame</name>
    <name type="synonym">Sesamum orientale</name>
    <dbReference type="NCBI Taxonomy" id="4182"/>
    <lineage>
        <taxon>Eukaryota</taxon>
        <taxon>Viridiplantae</taxon>
        <taxon>Streptophyta</taxon>
        <taxon>Embryophyta</taxon>
        <taxon>Tracheophyta</taxon>
        <taxon>Spermatophyta</taxon>
        <taxon>Magnoliopsida</taxon>
        <taxon>eudicotyledons</taxon>
        <taxon>Gunneridae</taxon>
        <taxon>Pentapetalae</taxon>
        <taxon>asterids</taxon>
        <taxon>lamiids</taxon>
        <taxon>Lamiales</taxon>
        <taxon>Pedaliaceae</taxon>
        <taxon>Sesamum</taxon>
    </lineage>
</organism>
<keyword evidence="4" id="KW-1185">Reference proteome</keyword>
<accession>A0A6I9T0P4</accession>
<dbReference type="Gramene" id="SIN_1017971.t">
    <property type="protein sequence ID" value="SIN_1017971.t"/>
    <property type="gene ID" value="SIN_1017971"/>
</dbReference>
<feature type="compositionally biased region" description="Polar residues" evidence="1">
    <location>
        <begin position="637"/>
        <end position="646"/>
    </location>
</feature>
<dbReference type="Proteomes" id="UP000504604">
    <property type="component" value="Linkage group LG1"/>
</dbReference>
<reference evidence="5" key="2">
    <citation type="submission" date="2025-08" db="UniProtKB">
        <authorList>
            <consortium name="RefSeq"/>
        </authorList>
    </citation>
    <scope>IDENTIFICATION</scope>
</reference>
<sequence>MAEAAKVRLVRCPKCENLLPELPDFSLYQCGGCGAVLRAKKKGTPEDGLTKISDDVEGGGASEEGSIVKVSEVNVESADGSGGTGGERVQREGVASNGSSITGAENREVMSDSDIGRRGKERMRRRESLDDEYMSYSQGFVRNRNLGKNGDLNVDRPEYVNFHGEHVKEIRPPMESVRSRPAMDQWAVKNNGPVASYRPAEGAPARVRFDDFLYHDEGQSSYDVNSYYQQGERTRYRGHDLDEHARLENLENGRAELLRRLDELKDQLSRSCEVSDKAKERIGTDRRMVSPTSPNPCGRQNAAYVQEGLTSSQCVNQQSLARDDMVPPYLGYPQGFVPYTDRFGSRVPDMYPQRGYPHEFRHYSGTYEPEMLRRPSHQPQSKYMQRHYYEHFPGYYGDANHDLFMLHRHENFFHQPACSCVHCCDKNWRIPPTIEPTGMHNHRSQIEPSNLNSHQHPNPILHRALGDSSRGSVLHPLRSRQSLTLDSNDLDSDIDGLKYHRPRKLMVAHRNGRVSHPIAGGAPFITCSNCFELLKLPRKHISFAKNEQKLKCGACSSIISFELGNKGFTASISAHVDQVTTEIDEGSIGTVDENVRYWGDDSNGANMDNCNDYDDSQHKFSAAGNKSDSSESEKQTDPLSSTSSLPQDERRLENILSRKHGSQSEELPMTTVKSLADPDFSPQEFSDHSLDNIAVSRFDKRNKSKRPDQERVSLGRTASQQNSVKDAAVATEIDVPLNEYSNSYASQDSAEISKEDHPKANKGGESFLAGLIRKGFRDFTKSNQGVEAGGSKVSVNGHCIPDRLVKKAEKLAGPIQPGEYWYDKQAGFWGVMGHPCLGIIMPNIEEFNYPLPDNCSAGNTGVFVNGRELNQKDLDLLASRGLPITRNRSYLIEITGKVVDEQTGEELDGLGKLAPTVERAKHGFGMKVPRFIAQSQS</sequence>
<gene>
    <name evidence="5" type="primary">LOC105158588</name>
</gene>
<dbReference type="OrthoDB" id="2020426at2759"/>
<evidence type="ECO:0000256" key="1">
    <source>
        <dbReference type="SAM" id="MobiDB-lite"/>
    </source>
</evidence>
<dbReference type="GeneID" id="105158588"/>
<evidence type="ECO:0000259" key="2">
    <source>
        <dbReference type="Pfam" id="PF11331"/>
    </source>
</evidence>
<evidence type="ECO:0000313" key="5">
    <source>
        <dbReference type="RefSeq" id="XP_011073687.1"/>
    </source>
</evidence>
<reference evidence="4" key="1">
    <citation type="submission" date="2024-10" db="UniProtKB">
        <authorList>
            <consortium name="RefSeq"/>
        </authorList>
    </citation>
    <scope>NUCLEOTIDE SEQUENCE [LARGE SCALE GENOMIC DNA]</scope>
    <source>
        <strain evidence="4">cv. Zhongzhi No. 13</strain>
    </source>
</reference>
<dbReference type="AlphaFoldDB" id="A0A6I9T0P4"/>
<feature type="domain" description="Probable zinc-ribbon" evidence="2">
    <location>
        <begin position="519"/>
        <end position="563"/>
    </location>
</feature>
<name>A0A6I9T0P4_SESIN</name>
<evidence type="ECO:0000313" key="4">
    <source>
        <dbReference type="Proteomes" id="UP000504604"/>
    </source>
</evidence>
<dbReference type="Pfam" id="PF22910">
    <property type="entry name" value="EDR4-like_1st"/>
    <property type="match status" value="1"/>
</dbReference>
<feature type="region of interest" description="Disordered" evidence="1">
    <location>
        <begin position="275"/>
        <end position="297"/>
    </location>
</feature>
<dbReference type="InterPro" id="IPR040244">
    <property type="entry name" value="EDR4-like"/>
</dbReference>
<dbReference type="KEGG" id="sind:105158588"/>
<proteinExistence type="predicted"/>
<dbReference type="InterPro" id="IPR055126">
    <property type="entry name" value="EDR4-like_N"/>
</dbReference>
<dbReference type="GO" id="GO:1900150">
    <property type="term" value="P:regulation of defense response to fungus"/>
    <property type="evidence" value="ECO:0007669"/>
    <property type="project" value="InterPro"/>
</dbReference>
<feature type="region of interest" description="Disordered" evidence="1">
    <location>
        <begin position="675"/>
        <end position="727"/>
    </location>
</feature>
<feature type="region of interest" description="Disordered" evidence="1">
    <location>
        <begin position="76"/>
        <end position="130"/>
    </location>
</feature>
<protein>
    <submittedName>
        <fullName evidence="5">Protein ENHANCED DISEASE RESISTANCE 4</fullName>
    </submittedName>
</protein>
<feature type="compositionally biased region" description="Basic and acidic residues" evidence="1">
    <location>
        <begin position="105"/>
        <end position="128"/>
    </location>
</feature>
<dbReference type="InParanoid" id="A0A6I9T0P4"/>